<evidence type="ECO:0000313" key="1">
    <source>
        <dbReference type="EMBL" id="WVZ89294.1"/>
    </source>
</evidence>
<dbReference type="Proteomes" id="UP001341281">
    <property type="component" value="Chromosome 08"/>
</dbReference>
<protein>
    <submittedName>
        <fullName evidence="1">Uncharacterized protein</fullName>
    </submittedName>
</protein>
<proteinExistence type="predicted"/>
<accession>A0AAQ3UBL0</accession>
<gene>
    <name evidence="1" type="ORF">U9M48_035717</name>
</gene>
<keyword evidence="2" id="KW-1185">Reference proteome</keyword>
<reference evidence="1 2" key="1">
    <citation type="submission" date="2024-02" db="EMBL/GenBank/DDBJ databases">
        <title>High-quality chromosome-scale genome assembly of Pensacola bahiagrass (Paspalum notatum Flugge var. saurae).</title>
        <authorList>
            <person name="Vega J.M."/>
            <person name="Podio M."/>
            <person name="Orjuela J."/>
            <person name="Siena L.A."/>
            <person name="Pessino S.C."/>
            <person name="Combes M.C."/>
            <person name="Mariac C."/>
            <person name="Albertini E."/>
            <person name="Pupilli F."/>
            <person name="Ortiz J.P.A."/>
            <person name="Leblanc O."/>
        </authorList>
    </citation>
    <scope>NUCLEOTIDE SEQUENCE [LARGE SCALE GENOMIC DNA]</scope>
    <source>
        <strain evidence="1">R1</strain>
        <tissue evidence="1">Leaf</tissue>
    </source>
</reference>
<organism evidence="1 2">
    <name type="scientific">Paspalum notatum var. saurae</name>
    <dbReference type="NCBI Taxonomy" id="547442"/>
    <lineage>
        <taxon>Eukaryota</taxon>
        <taxon>Viridiplantae</taxon>
        <taxon>Streptophyta</taxon>
        <taxon>Embryophyta</taxon>
        <taxon>Tracheophyta</taxon>
        <taxon>Spermatophyta</taxon>
        <taxon>Magnoliopsida</taxon>
        <taxon>Liliopsida</taxon>
        <taxon>Poales</taxon>
        <taxon>Poaceae</taxon>
        <taxon>PACMAD clade</taxon>
        <taxon>Panicoideae</taxon>
        <taxon>Andropogonodae</taxon>
        <taxon>Paspaleae</taxon>
        <taxon>Paspalinae</taxon>
        <taxon>Paspalum</taxon>
    </lineage>
</organism>
<evidence type="ECO:0000313" key="2">
    <source>
        <dbReference type="Proteomes" id="UP001341281"/>
    </source>
</evidence>
<name>A0AAQ3UBL0_PASNO</name>
<sequence length="30" mass="3605">MRTSPKTRTRLPITPLRKHPLTRAEKVWSF</sequence>
<dbReference type="AlphaFoldDB" id="A0AAQ3UBL0"/>
<dbReference type="EMBL" id="CP144752">
    <property type="protein sequence ID" value="WVZ89294.1"/>
    <property type="molecule type" value="Genomic_DNA"/>
</dbReference>